<dbReference type="InterPro" id="IPR005225">
    <property type="entry name" value="Small_GTP-bd"/>
</dbReference>
<dbReference type="PRINTS" id="PR00326">
    <property type="entry name" value="GTP1OBG"/>
</dbReference>
<evidence type="ECO:0000313" key="10">
    <source>
        <dbReference type="EMBL" id="TKT90685.1"/>
    </source>
</evidence>
<dbReference type="PANTHER" id="PTHR10229">
    <property type="entry name" value="GTP-BINDING PROTEIN HFLX"/>
    <property type="match status" value="1"/>
</dbReference>
<feature type="binding site" evidence="7">
    <location>
        <begin position="257"/>
        <end position="260"/>
    </location>
    <ligand>
        <name>GTP</name>
        <dbReference type="ChEBI" id="CHEBI:37565"/>
    </ligand>
</feature>
<gene>
    <name evidence="6 10" type="primary">hflX</name>
    <name evidence="10" type="ORF">FDK13_20425</name>
</gene>
<comment type="caution">
    <text evidence="10">The sequence shown here is derived from an EMBL/GenBank/DDBJ whole genome shotgun (WGS) entry which is preliminary data.</text>
</comment>
<dbReference type="PROSITE" id="PS51705">
    <property type="entry name" value="G_HFLX"/>
    <property type="match status" value="1"/>
</dbReference>
<feature type="domain" description="Hflx-type G" evidence="9">
    <location>
        <begin position="205"/>
        <end position="389"/>
    </location>
</feature>
<keyword evidence="11" id="KW-1185">Reference proteome</keyword>
<evidence type="ECO:0000256" key="8">
    <source>
        <dbReference type="PIRSR" id="PIRSR006809-2"/>
    </source>
</evidence>
<dbReference type="GO" id="GO:0043022">
    <property type="term" value="F:ribosome binding"/>
    <property type="evidence" value="ECO:0007669"/>
    <property type="project" value="TreeGrafter"/>
</dbReference>
<proteinExistence type="inferred from homology"/>
<dbReference type="InterPro" id="IPR032305">
    <property type="entry name" value="GTP-bd_M"/>
</dbReference>
<dbReference type="InterPro" id="IPR042108">
    <property type="entry name" value="GTPase_HflX_N_sf"/>
</dbReference>
<comment type="similarity">
    <text evidence="6">Belongs to the TRAFAC class OBG-HflX-like GTPase superfamily. HflX GTPase family.</text>
</comment>
<dbReference type="FunFam" id="3.40.50.11060:FF:000001">
    <property type="entry name" value="GTPase HflX"/>
    <property type="match status" value="1"/>
</dbReference>
<feature type="binding site" evidence="7">
    <location>
        <begin position="211"/>
        <end position="218"/>
    </location>
    <ligand>
        <name>GTP</name>
        <dbReference type="ChEBI" id="CHEBI:37565"/>
    </ligand>
</feature>
<comment type="function">
    <text evidence="6">GTPase that associates with the 50S ribosomal subunit and may have a role during protein synthesis or ribosome biogenesis.</text>
</comment>
<dbReference type="OrthoDB" id="9812272at2"/>
<dbReference type="InterPro" id="IPR027417">
    <property type="entry name" value="P-loop_NTPase"/>
</dbReference>
<evidence type="ECO:0000259" key="9">
    <source>
        <dbReference type="PROSITE" id="PS51705"/>
    </source>
</evidence>
<dbReference type="HAMAP" id="MF_00900">
    <property type="entry name" value="GTPase_HflX"/>
    <property type="match status" value="1"/>
</dbReference>
<dbReference type="RefSeq" id="WP_137341853.1">
    <property type="nucleotide sequence ID" value="NZ_BSQH01000002.1"/>
</dbReference>
<dbReference type="NCBIfam" id="TIGR00231">
    <property type="entry name" value="small_GTP"/>
    <property type="match status" value="1"/>
</dbReference>
<dbReference type="InterPro" id="IPR016496">
    <property type="entry name" value="GTPase_HflX"/>
</dbReference>
<dbReference type="AlphaFoldDB" id="A0A4U6D2X6"/>
<dbReference type="Gene3D" id="6.10.250.2860">
    <property type="match status" value="1"/>
</dbReference>
<evidence type="ECO:0000256" key="1">
    <source>
        <dbReference type="ARBA" id="ARBA00022490"/>
    </source>
</evidence>
<comment type="subcellular location">
    <subcellularLocation>
        <location evidence="6">Cytoplasm</location>
    </subcellularLocation>
    <text evidence="6">May associate with membranes.</text>
</comment>
<dbReference type="Pfam" id="PF13167">
    <property type="entry name" value="GTP-bdg_N"/>
    <property type="match status" value="1"/>
</dbReference>
<dbReference type="SUPFAM" id="SSF52540">
    <property type="entry name" value="P-loop containing nucleoside triphosphate hydrolases"/>
    <property type="match status" value="1"/>
</dbReference>
<dbReference type="InterPro" id="IPR030394">
    <property type="entry name" value="G_HFLX_dom"/>
</dbReference>
<evidence type="ECO:0000256" key="5">
    <source>
        <dbReference type="ARBA" id="ARBA00023134"/>
    </source>
</evidence>
<organism evidence="10 11">
    <name type="scientific">Dyadobacter frigoris</name>
    <dbReference type="NCBI Taxonomy" id="2576211"/>
    <lineage>
        <taxon>Bacteria</taxon>
        <taxon>Pseudomonadati</taxon>
        <taxon>Bacteroidota</taxon>
        <taxon>Cytophagia</taxon>
        <taxon>Cytophagales</taxon>
        <taxon>Spirosomataceae</taxon>
        <taxon>Dyadobacter</taxon>
    </lineage>
</organism>
<protein>
    <recommendedName>
        <fullName evidence="6">GTPase HflX</fullName>
    </recommendedName>
    <alternativeName>
        <fullName evidence="6">GTP-binding protein HflX</fullName>
    </alternativeName>
</protein>
<evidence type="ECO:0000256" key="3">
    <source>
        <dbReference type="ARBA" id="ARBA00022741"/>
    </source>
</evidence>
<dbReference type="GO" id="GO:0046872">
    <property type="term" value="F:metal ion binding"/>
    <property type="evidence" value="ECO:0007669"/>
    <property type="project" value="UniProtKB-KW"/>
</dbReference>
<dbReference type="Gene3D" id="3.40.50.11060">
    <property type="entry name" value="GTPase HflX, N-terminal domain"/>
    <property type="match status" value="1"/>
</dbReference>
<dbReference type="PANTHER" id="PTHR10229:SF0">
    <property type="entry name" value="GTP-BINDING PROTEIN 6-RELATED"/>
    <property type="match status" value="1"/>
</dbReference>
<feature type="binding site" evidence="7">
    <location>
        <begin position="323"/>
        <end position="326"/>
    </location>
    <ligand>
        <name>GTP</name>
        <dbReference type="ChEBI" id="CHEBI:37565"/>
    </ligand>
</feature>
<dbReference type="InterPro" id="IPR006073">
    <property type="entry name" value="GTP-bd"/>
</dbReference>
<keyword evidence="4 8" id="KW-0460">Magnesium</keyword>
<dbReference type="Pfam" id="PF01926">
    <property type="entry name" value="MMR_HSR1"/>
    <property type="match status" value="1"/>
</dbReference>
<dbReference type="CDD" id="cd01878">
    <property type="entry name" value="HflX"/>
    <property type="match status" value="1"/>
</dbReference>
<dbReference type="PIRSF" id="PIRSF006809">
    <property type="entry name" value="GTP-binding_hflX_prd"/>
    <property type="match status" value="1"/>
</dbReference>
<feature type="binding site" evidence="8">
    <location>
        <position position="238"/>
    </location>
    <ligand>
        <name>Mg(2+)</name>
        <dbReference type="ChEBI" id="CHEBI:18420"/>
    </ligand>
</feature>
<evidence type="ECO:0000256" key="2">
    <source>
        <dbReference type="ARBA" id="ARBA00022723"/>
    </source>
</evidence>
<keyword evidence="1 6" id="KW-0963">Cytoplasm</keyword>
<dbReference type="Pfam" id="PF16360">
    <property type="entry name" value="GTP-bdg_M"/>
    <property type="match status" value="1"/>
</dbReference>
<dbReference type="GO" id="GO:0005525">
    <property type="term" value="F:GTP binding"/>
    <property type="evidence" value="ECO:0007669"/>
    <property type="project" value="UniProtKB-UniRule"/>
</dbReference>
<feature type="binding site" evidence="8">
    <location>
        <position position="218"/>
    </location>
    <ligand>
        <name>Mg(2+)</name>
        <dbReference type="ChEBI" id="CHEBI:18420"/>
    </ligand>
</feature>
<feature type="binding site" evidence="7">
    <location>
        <begin position="236"/>
        <end position="240"/>
    </location>
    <ligand>
        <name>GTP</name>
        <dbReference type="ChEBI" id="CHEBI:37565"/>
    </ligand>
</feature>
<dbReference type="InterPro" id="IPR025121">
    <property type="entry name" value="GTPase_HflX_N"/>
</dbReference>
<evidence type="ECO:0000313" key="11">
    <source>
        <dbReference type="Proteomes" id="UP000304900"/>
    </source>
</evidence>
<evidence type="ECO:0000256" key="6">
    <source>
        <dbReference type="HAMAP-Rule" id="MF_00900"/>
    </source>
</evidence>
<dbReference type="GO" id="GO:0005737">
    <property type="term" value="C:cytoplasm"/>
    <property type="evidence" value="ECO:0007669"/>
    <property type="project" value="UniProtKB-SubCell"/>
</dbReference>
<dbReference type="Proteomes" id="UP000304900">
    <property type="component" value="Unassembled WGS sequence"/>
</dbReference>
<accession>A0A4U6D2X6</accession>
<evidence type="ECO:0000256" key="7">
    <source>
        <dbReference type="PIRSR" id="PIRSR006809-1"/>
    </source>
</evidence>
<comment type="subunit">
    <text evidence="6">Monomer. Associates with the 50S ribosomal subunit.</text>
</comment>
<dbReference type="GO" id="GO:0003924">
    <property type="term" value="F:GTPase activity"/>
    <property type="evidence" value="ECO:0007669"/>
    <property type="project" value="UniProtKB-UniRule"/>
</dbReference>
<comment type="cofactor">
    <cofactor evidence="8">
        <name>Mg(2+)</name>
        <dbReference type="ChEBI" id="CHEBI:18420"/>
    </cofactor>
</comment>
<sequence length="409" mass="46556">MRSRKQLFDNQPQQQKAVLVAVSTKKQNTYKTQEYLLELAFLAQTLEIQTMHSFIQKLEHADKRTYVGKGKLQKIAAYLVTSPVDMLICDDDLSPAQMRNLQSVLQDVKIMDRGILILEIFAMRAQSAQSKLAVELARYQYLYPRRLWTPISQQNAGAAATAGSGETELETNRRLVREKISFLKDKLKKVDIQSQTRSKERDALVRVTLVGYTNVGKSTLMRLLSKADVHVENKLFATIDSTVRQVQIHNVPFLLTDTVGFIRKLPPMLIESFKSTLDEMREADILLLIEDISNPSYAEHLEVVHKTLEQIGVLHTPTLLVFNKIDLYNNPNGATRQNADTSNTELSVIQFQKSYPNAHACDTVFISAEHNQNIGLLKDTLYSLILNKHMAIHPDWTNHDHDFPPSFQV</sequence>
<keyword evidence="5 6" id="KW-0342">GTP-binding</keyword>
<evidence type="ECO:0000256" key="4">
    <source>
        <dbReference type="ARBA" id="ARBA00022842"/>
    </source>
</evidence>
<name>A0A4U6D2X6_9BACT</name>
<dbReference type="NCBIfam" id="TIGR03156">
    <property type="entry name" value="GTP_HflX"/>
    <property type="match status" value="1"/>
</dbReference>
<dbReference type="EMBL" id="SZVO01000009">
    <property type="protein sequence ID" value="TKT90685.1"/>
    <property type="molecule type" value="Genomic_DNA"/>
</dbReference>
<dbReference type="Gene3D" id="3.40.50.300">
    <property type="entry name" value="P-loop containing nucleotide triphosphate hydrolases"/>
    <property type="match status" value="1"/>
</dbReference>
<keyword evidence="2 8" id="KW-0479">Metal-binding</keyword>
<reference evidence="10 11" key="1">
    <citation type="submission" date="2019-05" db="EMBL/GenBank/DDBJ databases">
        <title>Dyadobacter AR-3-8 sp. nov., isolated from arctic soil.</title>
        <authorList>
            <person name="Chaudhary D.K."/>
        </authorList>
    </citation>
    <scope>NUCLEOTIDE SEQUENCE [LARGE SCALE GENOMIC DNA]</scope>
    <source>
        <strain evidence="10 11">AR-3-8</strain>
    </source>
</reference>
<keyword evidence="3 6" id="KW-0547">Nucleotide-binding</keyword>